<dbReference type="InterPro" id="IPR037066">
    <property type="entry name" value="Plug_dom_sf"/>
</dbReference>
<evidence type="ECO:0000256" key="5">
    <source>
        <dbReference type="ARBA" id="ARBA00022729"/>
    </source>
</evidence>
<evidence type="ECO:0000256" key="8">
    <source>
        <dbReference type="ARBA" id="ARBA00023237"/>
    </source>
</evidence>
<comment type="caution">
    <text evidence="14">The sequence shown here is derived from an EMBL/GenBank/DDBJ whole genome shotgun (WGS) entry which is preliminary data.</text>
</comment>
<evidence type="ECO:0000256" key="6">
    <source>
        <dbReference type="ARBA" id="ARBA00023077"/>
    </source>
</evidence>
<dbReference type="InterPro" id="IPR000531">
    <property type="entry name" value="Beta-barrel_TonB"/>
</dbReference>
<accession>A0A4R2PL39</accession>
<evidence type="ECO:0000259" key="13">
    <source>
        <dbReference type="Pfam" id="PF07715"/>
    </source>
</evidence>
<name>A0A4R2PL39_RHOSA</name>
<dbReference type="Proteomes" id="UP000295399">
    <property type="component" value="Unassembled WGS sequence"/>
</dbReference>
<evidence type="ECO:0000313" key="14">
    <source>
        <dbReference type="EMBL" id="TCP35408.1"/>
    </source>
</evidence>
<evidence type="ECO:0000256" key="10">
    <source>
        <dbReference type="PROSITE-ProRule" id="PRU10144"/>
    </source>
</evidence>
<proteinExistence type="inferred from homology"/>
<keyword evidence="4 9" id="KW-0812">Transmembrane</keyword>
<keyword evidence="5" id="KW-0732">Signal</keyword>
<dbReference type="PANTHER" id="PTHR47234:SF2">
    <property type="entry name" value="TONB-DEPENDENT RECEPTOR"/>
    <property type="match status" value="1"/>
</dbReference>
<keyword evidence="14" id="KW-0675">Receptor</keyword>
<dbReference type="AlphaFoldDB" id="A0A4R2PL39"/>
<evidence type="ECO:0000256" key="1">
    <source>
        <dbReference type="ARBA" id="ARBA00004571"/>
    </source>
</evidence>
<evidence type="ECO:0000256" key="11">
    <source>
        <dbReference type="RuleBase" id="RU003357"/>
    </source>
</evidence>
<evidence type="ECO:0000256" key="7">
    <source>
        <dbReference type="ARBA" id="ARBA00023136"/>
    </source>
</evidence>
<feature type="domain" description="TonB-dependent receptor-like beta-barrel" evidence="12">
    <location>
        <begin position="391"/>
        <end position="937"/>
    </location>
</feature>
<dbReference type="InterPro" id="IPR010917">
    <property type="entry name" value="TonB_rcpt_CS"/>
</dbReference>
<dbReference type="SUPFAM" id="SSF56935">
    <property type="entry name" value="Porins"/>
    <property type="match status" value="1"/>
</dbReference>
<dbReference type="GO" id="GO:0009279">
    <property type="term" value="C:cell outer membrane"/>
    <property type="evidence" value="ECO:0007669"/>
    <property type="project" value="UniProtKB-SubCell"/>
</dbReference>
<dbReference type="InterPro" id="IPR012910">
    <property type="entry name" value="Plug_dom"/>
</dbReference>
<evidence type="ECO:0000256" key="3">
    <source>
        <dbReference type="ARBA" id="ARBA00022452"/>
    </source>
</evidence>
<dbReference type="EMBL" id="SLXO01000004">
    <property type="protein sequence ID" value="TCP35408.1"/>
    <property type="molecule type" value="Genomic_DNA"/>
</dbReference>
<gene>
    <name evidence="14" type="ORF">EV659_104260</name>
</gene>
<keyword evidence="7 9" id="KW-0472">Membrane</keyword>
<feature type="short sequence motif" description="TonB C-terminal box" evidence="10">
    <location>
        <begin position="961"/>
        <end position="978"/>
    </location>
</feature>
<feature type="domain" description="TonB-dependent receptor plug" evidence="13">
    <location>
        <begin position="42"/>
        <end position="156"/>
    </location>
</feature>
<dbReference type="InParanoid" id="A0A4R2PL39"/>
<keyword evidence="15" id="KW-1185">Reference proteome</keyword>
<sequence length="978" mass="105317">MTLAAPTALAQQSQDQLAQADAGLEIEEIVVTGSRISRSSLTAPTPLTVVDSQDIDLGAEVNIGEFLSQLPSVGVSTFSRTNSNFDINNSGVQTVNLRNLGSSRTLVLVNGRRFVSGVPGSAAVDLNSIPTAMIERVDVITGGAAAVYGSDAVAGVVNFVTKDDFEGMEVTGRYETTDEGDGEEKQVDVLVGGNFANGRGNATAYFGYTNQGAVFSRDRERTEVDSLSSVFFGGPVFGLSKPQLSSFPPQGRFDVFGTGGVGDDFTYLPDGTLVNNFSTNGDGDLDLSDANGFNRSAYRTIAVPTERFLSSFNLNFQAHERVNFFLESTYARTETQSRLEPLPLDGRDIFQDTGGLPAQYLNSAGDMISNPFVPQPILDALGTDGASDRIGFVRRLAEFGPRGSSNERQTFRVVAGLEGSIPGLEWDWDVSYNYGQTTQAQISQGQIDRQSFRNALFAEADPDNPGSFRCVDADARAEGCVPINIFGFDSISADALNYVSANQTRQARIEQNVVQANLTGGLVDIPTGGTLSFAAGVEYREEESRAVNDSLTRRGLNSSNRSPNVAGSFDVVEGYLELDAPILVDTFVDYFGISGAVRISDYSTVGGTETYEIRTELAPVNWVRLRGSYSRAVRAPNIDELFDPGTQTFSQVADPCDGIDASSTGTIAENCRANAGIADRIAQDGAFNLTQAERQGTMGFIGGNPDLQEETADTFTGGIVIAPEWFADFGIRTSLTADYFNIEVDDAIFAISQNNVLLECYSDPNFPNNPLCDNITRFGAGEPNQGALDQVDSGAANVGSLETSGLDFGFDMDMDLEQMGLPVPGVFSMGAVYTHLINYDVINLPGSEPDSEEGEIGSPKNAFNVNFRYLFDNWTFQWQMRYLGRSRIEDTDLTDADCLDLNCYTGAEVINDIQLRYQLPDFTDVASIEIYAGAENLFDNKPPLIGGGLTDNVTGTATAAGVYDAIGRSVYFGLRTRF</sequence>
<keyword evidence="2 9" id="KW-0813">Transport</keyword>
<comment type="subcellular location">
    <subcellularLocation>
        <location evidence="1 9">Cell outer membrane</location>
        <topology evidence="1 9">Multi-pass membrane protein</topology>
    </subcellularLocation>
</comment>
<protein>
    <submittedName>
        <fullName evidence="14">TonB-dependent receptor-like protein</fullName>
    </submittedName>
</protein>
<organism evidence="14 15">
    <name type="scientific">Rhodothalassium salexigens DSM 2132</name>
    <dbReference type="NCBI Taxonomy" id="1188247"/>
    <lineage>
        <taxon>Bacteria</taxon>
        <taxon>Pseudomonadati</taxon>
        <taxon>Pseudomonadota</taxon>
        <taxon>Alphaproteobacteria</taxon>
        <taxon>Rhodothalassiales</taxon>
        <taxon>Rhodothalassiaceae</taxon>
        <taxon>Rhodothalassium</taxon>
    </lineage>
</organism>
<dbReference type="Pfam" id="PF00593">
    <property type="entry name" value="TonB_dep_Rec_b-barrel"/>
    <property type="match status" value="1"/>
</dbReference>
<evidence type="ECO:0000313" key="15">
    <source>
        <dbReference type="Proteomes" id="UP000295399"/>
    </source>
</evidence>
<evidence type="ECO:0000259" key="12">
    <source>
        <dbReference type="Pfam" id="PF00593"/>
    </source>
</evidence>
<dbReference type="Gene3D" id="2.40.170.20">
    <property type="entry name" value="TonB-dependent receptor, beta-barrel domain"/>
    <property type="match status" value="1"/>
</dbReference>
<keyword evidence="6 11" id="KW-0798">TonB box</keyword>
<dbReference type="Gene3D" id="2.170.130.10">
    <property type="entry name" value="TonB-dependent receptor, plug domain"/>
    <property type="match status" value="1"/>
</dbReference>
<keyword evidence="8 9" id="KW-0998">Cell outer membrane</keyword>
<evidence type="ECO:0000256" key="9">
    <source>
        <dbReference type="PROSITE-ProRule" id="PRU01360"/>
    </source>
</evidence>
<comment type="similarity">
    <text evidence="9 11">Belongs to the TonB-dependent receptor family.</text>
</comment>
<dbReference type="PANTHER" id="PTHR47234">
    <property type="match status" value="1"/>
</dbReference>
<dbReference type="PROSITE" id="PS52016">
    <property type="entry name" value="TONB_DEPENDENT_REC_3"/>
    <property type="match status" value="1"/>
</dbReference>
<dbReference type="PROSITE" id="PS01156">
    <property type="entry name" value="TONB_DEPENDENT_REC_2"/>
    <property type="match status" value="1"/>
</dbReference>
<evidence type="ECO:0000256" key="4">
    <source>
        <dbReference type="ARBA" id="ARBA00022692"/>
    </source>
</evidence>
<reference evidence="14 15" key="1">
    <citation type="submission" date="2019-03" db="EMBL/GenBank/DDBJ databases">
        <title>Genomic Encyclopedia of Type Strains, Phase IV (KMG-IV): sequencing the most valuable type-strain genomes for metagenomic binning, comparative biology and taxonomic classification.</title>
        <authorList>
            <person name="Goeker M."/>
        </authorList>
    </citation>
    <scope>NUCLEOTIDE SEQUENCE [LARGE SCALE GENOMIC DNA]</scope>
    <source>
        <strain evidence="14 15">DSM 2132</strain>
    </source>
</reference>
<dbReference type="Pfam" id="PF07715">
    <property type="entry name" value="Plug"/>
    <property type="match status" value="1"/>
</dbReference>
<keyword evidence="3 9" id="KW-1134">Transmembrane beta strand</keyword>
<evidence type="ECO:0000256" key="2">
    <source>
        <dbReference type="ARBA" id="ARBA00022448"/>
    </source>
</evidence>
<dbReference type="InterPro" id="IPR036942">
    <property type="entry name" value="Beta-barrel_TonB_sf"/>
</dbReference>
<dbReference type="InterPro" id="IPR039426">
    <property type="entry name" value="TonB-dep_rcpt-like"/>
</dbReference>